<sequence length="240" mass="25833">MVLVVCGIHPIQAHMKAANCLSFPKARQQYSFGYEISDGHGNKQVRHEVSDGDNRKHGSYGFVDAHGVYRHVRYVADHNGFRATIDTNEPGVAAGYSAGAAYNRGKPAGKPVVLPPRPIPPPPHRGPPVFHEPVHVRPSAPVHGPVVQAIQALHKAVPVAPFPPSSVQYAPTVQQDGHSGGLAFIPSAPPLTAAASGGGFINPRSSHVTYVEEPSEHPFTNLRSSPPLFYEGYHQVHKHH</sequence>
<proteinExistence type="predicted"/>
<organism evidence="3 4">
    <name type="scientific">Haemaphysalis longicornis</name>
    <name type="common">Bush tick</name>
    <dbReference type="NCBI Taxonomy" id="44386"/>
    <lineage>
        <taxon>Eukaryota</taxon>
        <taxon>Metazoa</taxon>
        <taxon>Ecdysozoa</taxon>
        <taxon>Arthropoda</taxon>
        <taxon>Chelicerata</taxon>
        <taxon>Arachnida</taxon>
        <taxon>Acari</taxon>
        <taxon>Parasitiformes</taxon>
        <taxon>Ixodida</taxon>
        <taxon>Ixodoidea</taxon>
        <taxon>Ixodidae</taxon>
        <taxon>Haemaphysalinae</taxon>
        <taxon>Haemaphysalis</taxon>
    </lineage>
</organism>
<dbReference type="OrthoDB" id="6515429at2759"/>
<dbReference type="GO" id="GO:0008010">
    <property type="term" value="F:structural constituent of chitin-based larval cuticle"/>
    <property type="evidence" value="ECO:0007669"/>
    <property type="project" value="TreeGrafter"/>
</dbReference>
<dbReference type="Pfam" id="PF00379">
    <property type="entry name" value="Chitin_bind_4"/>
    <property type="match status" value="1"/>
</dbReference>
<dbReference type="EMBL" id="JABSTR010000005">
    <property type="protein sequence ID" value="KAH9370309.1"/>
    <property type="molecule type" value="Genomic_DNA"/>
</dbReference>
<dbReference type="InterPro" id="IPR000618">
    <property type="entry name" value="Insect_cuticle"/>
</dbReference>
<protein>
    <recommendedName>
        <fullName evidence="5">Cuticular protein</fullName>
    </recommendedName>
</protein>
<dbReference type="Proteomes" id="UP000821853">
    <property type="component" value="Chromosome 3"/>
</dbReference>
<dbReference type="GO" id="GO:0062129">
    <property type="term" value="C:chitin-based extracellular matrix"/>
    <property type="evidence" value="ECO:0007669"/>
    <property type="project" value="TreeGrafter"/>
</dbReference>
<evidence type="ECO:0000313" key="4">
    <source>
        <dbReference type="Proteomes" id="UP000821853"/>
    </source>
</evidence>
<dbReference type="InterPro" id="IPR029070">
    <property type="entry name" value="Chitinase_insertion_sf"/>
</dbReference>
<evidence type="ECO:0008006" key="5">
    <source>
        <dbReference type="Google" id="ProtNLM"/>
    </source>
</evidence>
<keyword evidence="4" id="KW-1185">Reference proteome</keyword>
<dbReference type="PROSITE" id="PS51155">
    <property type="entry name" value="CHIT_BIND_RR_2"/>
    <property type="match status" value="1"/>
</dbReference>
<gene>
    <name evidence="3" type="ORF">HPB48_007354</name>
</gene>
<name>A0A9J6G4X4_HAELO</name>
<dbReference type="Gene3D" id="3.10.50.10">
    <property type="match status" value="1"/>
</dbReference>
<evidence type="ECO:0000256" key="1">
    <source>
        <dbReference type="ARBA" id="ARBA00022460"/>
    </source>
</evidence>
<dbReference type="PANTHER" id="PTHR10380:SF173">
    <property type="entry name" value="CUTICULAR PROTEIN 47EF, ISOFORM C-RELATED"/>
    <property type="match status" value="1"/>
</dbReference>
<reference evidence="3 4" key="1">
    <citation type="journal article" date="2020" name="Cell">
        <title>Large-Scale Comparative Analyses of Tick Genomes Elucidate Their Genetic Diversity and Vector Capacities.</title>
        <authorList>
            <consortium name="Tick Genome and Microbiome Consortium (TIGMIC)"/>
            <person name="Jia N."/>
            <person name="Wang J."/>
            <person name="Shi W."/>
            <person name="Du L."/>
            <person name="Sun Y."/>
            <person name="Zhan W."/>
            <person name="Jiang J.F."/>
            <person name="Wang Q."/>
            <person name="Zhang B."/>
            <person name="Ji P."/>
            <person name="Bell-Sakyi L."/>
            <person name="Cui X.M."/>
            <person name="Yuan T.T."/>
            <person name="Jiang B.G."/>
            <person name="Yang W.F."/>
            <person name="Lam T.T."/>
            <person name="Chang Q.C."/>
            <person name="Ding S.J."/>
            <person name="Wang X.J."/>
            <person name="Zhu J.G."/>
            <person name="Ruan X.D."/>
            <person name="Zhao L."/>
            <person name="Wei J.T."/>
            <person name="Ye R.Z."/>
            <person name="Que T.C."/>
            <person name="Du C.H."/>
            <person name="Zhou Y.H."/>
            <person name="Cheng J.X."/>
            <person name="Dai P.F."/>
            <person name="Guo W.B."/>
            <person name="Han X.H."/>
            <person name="Huang E.J."/>
            <person name="Li L.F."/>
            <person name="Wei W."/>
            <person name="Gao Y.C."/>
            <person name="Liu J.Z."/>
            <person name="Shao H.Z."/>
            <person name="Wang X."/>
            <person name="Wang C.C."/>
            <person name="Yang T.C."/>
            <person name="Huo Q.B."/>
            <person name="Li W."/>
            <person name="Chen H.Y."/>
            <person name="Chen S.E."/>
            <person name="Zhou L.G."/>
            <person name="Ni X.B."/>
            <person name="Tian J.H."/>
            <person name="Sheng Y."/>
            <person name="Liu T."/>
            <person name="Pan Y.S."/>
            <person name="Xia L.Y."/>
            <person name="Li J."/>
            <person name="Zhao F."/>
            <person name="Cao W.C."/>
        </authorList>
    </citation>
    <scope>NUCLEOTIDE SEQUENCE [LARGE SCALE GENOMIC DNA]</scope>
    <source>
        <strain evidence="3">HaeL-2018</strain>
    </source>
</reference>
<dbReference type="PANTHER" id="PTHR10380">
    <property type="entry name" value="CUTICLE PROTEIN"/>
    <property type="match status" value="1"/>
</dbReference>
<accession>A0A9J6G4X4</accession>
<evidence type="ECO:0000256" key="2">
    <source>
        <dbReference type="PROSITE-ProRule" id="PRU00497"/>
    </source>
</evidence>
<dbReference type="PRINTS" id="PR00947">
    <property type="entry name" value="CUTICLE"/>
</dbReference>
<dbReference type="AlphaFoldDB" id="A0A9J6G4X4"/>
<keyword evidence="1 2" id="KW-0193">Cuticle</keyword>
<dbReference type="VEuPathDB" id="VectorBase:HLOH_062645"/>
<dbReference type="InterPro" id="IPR050468">
    <property type="entry name" value="Cuticle_Struct_Prot"/>
</dbReference>
<comment type="caution">
    <text evidence="3">The sequence shown here is derived from an EMBL/GenBank/DDBJ whole genome shotgun (WGS) entry which is preliminary data.</text>
</comment>
<evidence type="ECO:0000313" key="3">
    <source>
        <dbReference type="EMBL" id="KAH9370309.1"/>
    </source>
</evidence>